<feature type="domain" description="AMP-dependent synthetase/ligase" evidence="2">
    <location>
        <begin position="274"/>
        <end position="492"/>
    </location>
</feature>
<reference evidence="4 5" key="1">
    <citation type="journal article" date="2024" name="Microbiol. Resour. Announc.">
        <title>Genome annotations for the ascomycete fungi Trichoderma harzianum, Trichoderma aggressivum, and Purpureocillium lilacinum.</title>
        <authorList>
            <person name="Beijen E.P.W."/>
            <person name="Ohm R.A."/>
        </authorList>
    </citation>
    <scope>NUCLEOTIDE SEQUENCE [LARGE SCALE GENOMIC DNA]</scope>
    <source>
        <strain evidence="4 5">CBS 150709</strain>
    </source>
</reference>
<accession>A0ABR0CEZ6</accession>
<proteinExistence type="predicted"/>
<dbReference type="CDD" id="cd05941">
    <property type="entry name" value="MCS"/>
    <property type="match status" value="1"/>
</dbReference>
<organism evidence="4 5">
    <name type="scientific">Purpureocillium lilacinum</name>
    <name type="common">Paecilomyces lilacinus</name>
    <dbReference type="NCBI Taxonomy" id="33203"/>
    <lineage>
        <taxon>Eukaryota</taxon>
        <taxon>Fungi</taxon>
        <taxon>Dikarya</taxon>
        <taxon>Ascomycota</taxon>
        <taxon>Pezizomycotina</taxon>
        <taxon>Sordariomycetes</taxon>
        <taxon>Hypocreomycetidae</taxon>
        <taxon>Hypocreales</taxon>
        <taxon>Ophiocordycipitaceae</taxon>
        <taxon>Purpureocillium</taxon>
    </lineage>
</organism>
<evidence type="ECO:0000313" key="4">
    <source>
        <dbReference type="EMBL" id="KAK4094478.1"/>
    </source>
</evidence>
<dbReference type="Gene3D" id="3.30.300.30">
    <property type="match status" value="1"/>
</dbReference>
<dbReference type="Gene3D" id="3.40.50.12780">
    <property type="entry name" value="N-terminal domain of ligase-like"/>
    <property type="match status" value="2"/>
</dbReference>
<dbReference type="Pfam" id="PF13193">
    <property type="entry name" value="AMP-binding_C"/>
    <property type="match status" value="1"/>
</dbReference>
<sequence>MTCRHIAACGRWIGHHHAVQVYVHVKCATHAVVMMPGCRRSPARRPDAVLPSSAGAAGAHGPVPAAPVSLKAGHCVVHIPLAVRRLFSIQSAAVLELQWTTILSSLIEVTPRHLHLASGPAPTTRCGSTAAPVALQKRATPATDCNTANPQRPSPLPRPIHPCCCCGSLPPPTPTPRPLTELLVKSHLHAAGAARGGLAPSPPLPFLFPLLHLHDPRSLCRRRCANICLVTARGLLCGRHHLHSLQLLLIRPTSRVSPQPPQRIVRVLCMLVRAPAVVHSLSGRIFTYGELLADVSRARDRLRDARPAGAGLDGERIAFLVENSYDYVVTLLACLAARAIAVPLSPAFPAPELQYILDHSQACLLVSSPRFTSKASEVLATGLASPPTHVELPKHLGSGSAAPDTVSLDDADPAGAGLMLYTSGTTNRPKGVLLPQAVLTAQSRSLIEAWNYTPADRLLHVLPLHHIHGTVNAVLTPLLAGSSIEFMFPFNADAVWRRLAAPFLPAANGSTTNGTTPASPSTNGTLTNGTSSTSTPPPPTTNGTTTIPTTNGTGTAASTLPPPITFFTVVPTVYSRLLASHKHLSPAVQLAARDAVSPAHMRLAISGSAALPTPVKAAWRDLSRGNVLLERYGMTEVGMALSCGLAFEDRVDASVGWPLPSVQARLVDVDTGEVIPEDQDVDPVTGRERAGEIQLRGPTIFQEYWRNPDATAKEFVTDPNDDSSSGGRPWFKTGDVAVRRPVPSAGHAPDQPWARGPMYFILGRRTADIIKTGGEKVSALEVERELLSLPEVAEAAVVAVPSGNWGQKVGAVIILDRDVVQKWSPLEMRRALKSRLANYKIPQVMKVVDHIPRNAMGKINKKQLVKAIFVDETSGDEL</sequence>
<protein>
    <recommendedName>
        <fullName evidence="6">2-succinylbenzoate-CoA ligase</fullName>
    </recommendedName>
</protein>
<evidence type="ECO:0000259" key="2">
    <source>
        <dbReference type="Pfam" id="PF00501"/>
    </source>
</evidence>
<feature type="domain" description="AMP-dependent synthetase/ligase" evidence="2">
    <location>
        <begin position="564"/>
        <end position="705"/>
    </location>
</feature>
<feature type="domain" description="AMP-binding enzyme C-terminal" evidence="3">
    <location>
        <begin position="781"/>
        <end position="858"/>
    </location>
</feature>
<feature type="compositionally biased region" description="Low complexity" evidence="1">
    <location>
        <begin position="541"/>
        <end position="555"/>
    </location>
</feature>
<dbReference type="PANTHER" id="PTHR43201:SF28">
    <property type="entry name" value="ENZYME, PUTATIVE (AFU_ORTHOLOGUE AFUA_7G01530)-RELATED"/>
    <property type="match status" value="1"/>
</dbReference>
<name>A0ABR0CEZ6_PURLI</name>
<dbReference type="Pfam" id="PF00501">
    <property type="entry name" value="AMP-binding"/>
    <property type="match status" value="2"/>
</dbReference>
<feature type="region of interest" description="Disordered" evidence="1">
    <location>
        <begin position="713"/>
        <end position="733"/>
    </location>
</feature>
<gene>
    <name evidence="4" type="ORF">Purlil1_1083</name>
</gene>
<comment type="caution">
    <text evidence="4">The sequence shown here is derived from an EMBL/GenBank/DDBJ whole genome shotgun (WGS) entry which is preliminary data.</text>
</comment>
<feature type="compositionally biased region" description="Polar residues" evidence="1">
    <location>
        <begin position="508"/>
        <end position="518"/>
    </location>
</feature>
<dbReference type="InterPro" id="IPR000873">
    <property type="entry name" value="AMP-dep_synth/lig_dom"/>
</dbReference>
<dbReference type="SUPFAM" id="SSF56801">
    <property type="entry name" value="Acetyl-CoA synthetase-like"/>
    <property type="match status" value="1"/>
</dbReference>
<evidence type="ECO:0008006" key="6">
    <source>
        <dbReference type="Google" id="ProtNLM"/>
    </source>
</evidence>
<dbReference type="Proteomes" id="UP001287286">
    <property type="component" value="Unassembled WGS sequence"/>
</dbReference>
<dbReference type="EMBL" id="JAWRVI010000003">
    <property type="protein sequence ID" value="KAK4094478.1"/>
    <property type="molecule type" value="Genomic_DNA"/>
</dbReference>
<evidence type="ECO:0000259" key="3">
    <source>
        <dbReference type="Pfam" id="PF13193"/>
    </source>
</evidence>
<keyword evidence="5" id="KW-1185">Reference proteome</keyword>
<dbReference type="InterPro" id="IPR042099">
    <property type="entry name" value="ANL_N_sf"/>
</dbReference>
<dbReference type="InterPro" id="IPR045851">
    <property type="entry name" value="AMP-bd_C_sf"/>
</dbReference>
<dbReference type="PANTHER" id="PTHR43201">
    <property type="entry name" value="ACYL-COA SYNTHETASE"/>
    <property type="match status" value="1"/>
</dbReference>
<feature type="region of interest" description="Disordered" evidence="1">
    <location>
        <begin position="506"/>
        <end position="558"/>
    </location>
</feature>
<evidence type="ECO:0000256" key="1">
    <source>
        <dbReference type="SAM" id="MobiDB-lite"/>
    </source>
</evidence>
<dbReference type="InterPro" id="IPR025110">
    <property type="entry name" value="AMP-bd_C"/>
</dbReference>
<evidence type="ECO:0000313" key="5">
    <source>
        <dbReference type="Proteomes" id="UP001287286"/>
    </source>
</evidence>
<feature type="compositionally biased region" description="Low complexity" evidence="1">
    <location>
        <begin position="519"/>
        <end position="534"/>
    </location>
</feature>